<proteinExistence type="predicted"/>
<dbReference type="AlphaFoldDB" id="A0A0N5BCG7"/>
<keyword evidence="2" id="KW-0732">Signal</keyword>
<evidence type="ECO:0000313" key="4">
    <source>
        <dbReference type="WBParaSite" id="SPAL_0000371500.1"/>
    </source>
</evidence>
<sequence>MTKFSAKVIFICLVILIIRINFSSQFPFNPNFQPGFQNSMVSQDYSNFMLELKVDKLIENDEQNFEALEKYITGINNTLETLIKLLEHLFTAPPSATSKPTKGTKSPKTKKPTKSPKSKKVF</sequence>
<evidence type="ECO:0000256" key="1">
    <source>
        <dbReference type="SAM" id="MobiDB-lite"/>
    </source>
</evidence>
<feature type="compositionally biased region" description="Basic residues" evidence="1">
    <location>
        <begin position="105"/>
        <end position="122"/>
    </location>
</feature>
<feature type="region of interest" description="Disordered" evidence="1">
    <location>
        <begin position="93"/>
        <end position="122"/>
    </location>
</feature>
<accession>A0A0N5BCG7</accession>
<feature type="signal peptide" evidence="2">
    <location>
        <begin position="1"/>
        <end position="25"/>
    </location>
</feature>
<feature type="chain" id="PRO_5005894154" evidence="2">
    <location>
        <begin position="26"/>
        <end position="122"/>
    </location>
</feature>
<dbReference type="WBParaSite" id="SPAL_0000371500.1">
    <property type="protein sequence ID" value="SPAL_0000371500.1"/>
    <property type="gene ID" value="SPAL_0000371500"/>
</dbReference>
<protein>
    <submittedName>
        <fullName evidence="4">Uncharacterized protein</fullName>
    </submittedName>
</protein>
<feature type="compositionally biased region" description="Low complexity" evidence="1">
    <location>
        <begin position="93"/>
        <end position="104"/>
    </location>
</feature>
<organism evidence="3 4">
    <name type="scientific">Strongyloides papillosus</name>
    <name type="common">Intestinal threadworm</name>
    <dbReference type="NCBI Taxonomy" id="174720"/>
    <lineage>
        <taxon>Eukaryota</taxon>
        <taxon>Metazoa</taxon>
        <taxon>Ecdysozoa</taxon>
        <taxon>Nematoda</taxon>
        <taxon>Chromadorea</taxon>
        <taxon>Rhabditida</taxon>
        <taxon>Tylenchina</taxon>
        <taxon>Panagrolaimomorpha</taxon>
        <taxon>Strongyloidoidea</taxon>
        <taxon>Strongyloididae</taxon>
        <taxon>Strongyloides</taxon>
    </lineage>
</organism>
<dbReference type="Proteomes" id="UP000046392">
    <property type="component" value="Unplaced"/>
</dbReference>
<name>A0A0N5BCG7_STREA</name>
<keyword evidence="3" id="KW-1185">Reference proteome</keyword>
<evidence type="ECO:0000256" key="2">
    <source>
        <dbReference type="SAM" id="SignalP"/>
    </source>
</evidence>
<evidence type="ECO:0000313" key="3">
    <source>
        <dbReference type="Proteomes" id="UP000046392"/>
    </source>
</evidence>
<reference evidence="4" key="1">
    <citation type="submission" date="2017-02" db="UniProtKB">
        <authorList>
            <consortium name="WormBaseParasite"/>
        </authorList>
    </citation>
    <scope>IDENTIFICATION</scope>
</reference>